<protein>
    <recommendedName>
        <fullName evidence="13">CobW C-terminal domain-containing protein</fullName>
    </recommendedName>
</protein>
<gene>
    <name evidence="11" type="ORF">Q8F55_000805</name>
</gene>
<accession>A0ABR3QFC9</accession>
<evidence type="ECO:0000256" key="5">
    <source>
        <dbReference type="ARBA" id="ARBA00023186"/>
    </source>
</evidence>
<dbReference type="SUPFAM" id="SSF90002">
    <property type="entry name" value="Hypothetical protein YjiA, C-terminal domain"/>
    <property type="match status" value="1"/>
</dbReference>
<comment type="similarity">
    <text evidence="6">Belongs to the SIMIBI class G3E GTPase family. ZNG1 subfamily.</text>
</comment>
<evidence type="ECO:0000256" key="6">
    <source>
        <dbReference type="ARBA" id="ARBA00034320"/>
    </source>
</evidence>
<feature type="domain" description="CobW C-terminal" evidence="10">
    <location>
        <begin position="306"/>
        <end position="370"/>
    </location>
</feature>
<evidence type="ECO:0000259" key="10">
    <source>
        <dbReference type="Pfam" id="PF07683"/>
    </source>
</evidence>
<dbReference type="Pfam" id="PF07683">
    <property type="entry name" value="CobW_C"/>
    <property type="match status" value="1"/>
</dbReference>
<comment type="caution">
    <text evidence="11">The sequence shown here is derived from an EMBL/GenBank/DDBJ whole genome shotgun (WGS) entry which is preliminary data.</text>
</comment>
<evidence type="ECO:0000256" key="8">
    <source>
        <dbReference type="SAM" id="MobiDB-lite"/>
    </source>
</evidence>
<dbReference type="Gene3D" id="3.40.50.300">
    <property type="entry name" value="P-loop containing nucleotide triphosphate hydrolases"/>
    <property type="match status" value="1"/>
</dbReference>
<sequence length="381" mass="41267">MSEDDDVPQLLDADEEQGGAGGGDAFDRPKVPMTLLTGYLGAGKSTLLDYILTADHGYRIAVCMNDFGDTTDIEAKSLTFNNPDEPNGTTDSMLTLPNGCLCCSFKDMGIQAIEDMVAVQKDKIDWVMVELTGLADPAPIARGFWANEEMGDLILDSIVCVVDTKNVLKQLAEDRPDNEPNEAEKQVACADVILLNKTDLVSPETLSEVAESVAAINPTLRVFETVKSRMPLDSLFNLKAFTSSAAAALPEGKACCADGKHDHDHAHGHRNAISTVTIPLPVLTGAQWEKLSGFLEALLWDGEERPPGLQDPLPDVLRTKGYVRLEDGSERVVQGVADMFEVTTPRGSTRDGDPEPSPKMVFIGRRVDERLGQALRSHVGF</sequence>
<evidence type="ECO:0000256" key="4">
    <source>
        <dbReference type="ARBA" id="ARBA00023134"/>
    </source>
</evidence>
<organism evidence="11 12">
    <name type="scientific">Vanrija albida</name>
    <dbReference type="NCBI Taxonomy" id="181172"/>
    <lineage>
        <taxon>Eukaryota</taxon>
        <taxon>Fungi</taxon>
        <taxon>Dikarya</taxon>
        <taxon>Basidiomycota</taxon>
        <taxon>Agaricomycotina</taxon>
        <taxon>Tremellomycetes</taxon>
        <taxon>Trichosporonales</taxon>
        <taxon>Trichosporonaceae</taxon>
        <taxon>Vanrija</taxon>
    </lineage>
</organism>
<dbReference type="CDD" id="cd03112">
    <property type="entry name" value="CobW-like"/>
    <property type="match status" value="1"/>
</dbReference>
<dbReference type="PANTHER" id="PTHR13748:SF31">
    <property type="entry name" value="ZINC-REGULATED GTPASE METALLOPROTEIN ACTIVATOR 1A-RELATED"/>
    <property type="match status" value="1"/>
</dbReference>
<keyword evidence="12" id="KW-1185">Reference proteome</keyword>
<keyword evidence="4" id="KW-0342">GTP-binding</keyword>
<dbReference type="RefSeq" id="XP_069213000.1">
    <property type="nucleotide sequence ID" value="XM_069349456.1"/>
</dbReference>
<dbReference type="InterPro" id="IPR051316">
    <property type="entry name" value="Zinc-reg_GTPase_activator"/>
</dbReference>
<evidence type="ECO:0000256" key="2">
    <source>
        <dbReference type="ARBA" id="ARBA00022801"/>
    </source>
</evidence>
<dbReference type="GeneID" id="95981848"/>
<evidence type="ECO:0000313" key="11">
    <source>
        <dbReference type="EMBL" id="KAL1413056.1"/>
    </source>
</evidence>
<feature type="region of interest" description="Disordered" evidence="8">
    <location>
        <begin position="1"/>
        <end position="26"/>
    </location>
</feature>
<proteinExistence type="inferred from homology"/>
<evidence type="ECO:0000256" key="3">
    <source>
        <dbReference type="ARBA" id="ARBA00022833"/>
    </source>
</evidence>
<evidence type="ECO:0008006" key="13">
    <source>
        <dbReference type="Google" id="ProtNLM"/>
    </source>
</evidence>
<keyword evidence="2" id="KW-0378">Hydrolase</keyword>
<dbReference type="Proteomes" id="UP001565368">
    <property type="component" value="Unassembled WGS sequence"/>
</dbReference>
<evidence type="ECO:0000313" key="12">
    <source>
        <dbReference type="Proteomes" id="UP001565368"/>
    </source>
</evidence>
<comment type="catalytic activity">
    <reaction evidence="7">
        <text>GTP + H2O = GDP + phosphate + H(+)</text>
        <dbReference type="Rhea" id="RHEA:19669"/>
        <dbReference type="ChEBI" id="CHEBI:15377"/>
        <dbReference type="ChEBI" id="CHEBI:15378"/>
        <dbReference type="ChEBI" id="CHEBI:37565"/>
        <dbReference type="ChEBI" id="CHEBI:43474"/>
        <dbReference type="ChEBI" id="CHEBI:58189"/>
    </reaction>
    <physiologicalReaction direction="left-to-right" evidence="7">
        <dbReference type="Rhea" id="RHEA:19670"/>
    </physiologicalReaction>
</comment>
<keyword evidence="1" id="KW-0547">Nucleotide-binding</keyword>
<dbReference type="PANTHER" id="PTHR13748">
    <property type="entry name" value="COBW-RELATED"/>
    <property type="match status" value="1"/>
</dbReference>
<reference evidence="11 12" key="1">
    <citation type="submission" date="2023-08" db="EMBL/GenBank/DDBJ databases">
        <title>Annotated Genome Sequence of Vanrija albida AlHP1.</title>
        <authorList>
            <person name="Herzog R."/>
        </authorList>
    </citation>
    <scope>NUCLEOTIDE SEQUENCE [LARGE SCALE GENOMIC DNA]</scope>
    <source>
        <strain evidence="11 12">AlHP1</strain>
    </source>
</reference>
<keyword evidence="3" id="KW-0862">Zinc</keyword>
<feature type="compositionally biased region" description="Acidic residues" evidence="8">
    <location>
        <begin position="1"/>
        <end position="17"/>
    </location>
</feature>
<dbReference type="EMBL" id="JBBXJM010000001">
    <property type="protein sequence ID" value="KAL1413056.1"/>
    <property type="molecule type" value="Genomic_DNA"/>
</dbReference>
<keyword evidence="5" id="KW-0143">Chaperone</keyword>
<evidence type="ECO:0000256" key="7">
    <source>
        <dbReference type="ARBA" id="ARBA00049117"/>
    </source>
</evidence>
<dbReference type="Gene3D" id="3.30.1220.10">
    <property type="entry name" value="CobW-like, C-terminal domain"/>
    <property type="match status" value="1"/>
</dbReference>
<dbReference type="InterPro" id="IPR003495">
    <property type="entry name" value="CobW/HypB/UreG_nucleotide-bd"/>
</dbReference>
<dbReference type="InterPro" id="IPR011629">
    <property type="entry name" value="CobW-like_C"/>
</dbReference>
<dbReference type="SUPFAM" id="SSF52540">
    <property type="entry name" value="P-loop containing nucleoside triphosphate hydrolases"/>
    <property type="match status" value="1"/>
</dbReference>
<dbReference type="InterPro" id="IPR036627">
    <property type="entry name" value="CobW-likC_sf"/>
</dbReference>
<dbReference type="InterPro" id="IPR027417">
    <property type="entry name" value="P-loop_NTPase"/>
</dbReference>
<feature type="domain" description="CobW/HypB/UreG nucleotide-binding" evidence="9">
    <location>
        <begin position="32"/>
        <end position="223"/>
    </location>
</feature>
<evidence type="ECO:0000259" key="9">
    <source>
        <dbReference type="Pfam" id="PF02492"/>
    </source>
</evidence>
<name>A0ABR3QFC9_9TREE</name>
<dbReference type="Pfam" id="PF02492">
    <property type="entry name" value="cobW"/>
    <property type="match status" value="1"/>
</dbReference>
<evidence type="ECO:0000256" key="1">
    <source>
        <dbReference type="ARBA" id="ARBA00022741"/>
    </source>
</evidence>